<evidence type="ECO:0000256" key="2">
    <source>
        <dbReference type="ARBA" id="ARBA00010387"/>
    </source>
</evidence>
<comment type="similarity">
    <text evidence="2">Belongs to the class I fructose-bisphosphate aldolase family.</text>
</comment>
<dbReference type="GO" id="GO:0006096">
    <property type="term" value="P:glycolytic process"/>
    <property type="evidence" value="ECO:0007669"/>
    <property type="project" value="UniProtKB-KW"/>
</dbReference>
<evidence type="ECO:0000256" key="1">
    <source>
        <dbReference type="ARBA" id="ARBA00004714"/>
    </source>
</evidence>
<keyword evidence="4" id="KW-0324">Glycolysis</keyword>
<dbReference type="RefSeq" id="WP_007988372.1">
    <property type="nucleotide sequence ID" value="NZ_BAEM01000033.1"/>
</dbReference>
<evidence type="ECO:0000256" key="3">
    <source>
        <dbReference type="ARBA" id="ARBA00013068"/>
    </source>
</evidence>
<dbReference type="PANTHER" id="PTHR11627">
    <property type="entry name" value="FRUCTOSE-BISPHOSPHATE ALDOLASE"/>
    <property type="match status" value="1"/>
</dbReference>
<keyword evidence="5" id="KW-0456">Lyase</keyword>
<dbReference type="InterPro" id="IPR000741">
    <property type="entry name" value="FBA_I"/>
</dbReference>
<proteinExistence type="inferred from homology"/>
<evidence type="ECO:0000313" key="7">
    <source>
        <dbReference type="EMBL" id="GAC10440.1"/>
    </source>
</evidence>
<dbReference type="Gene3D" id="3.20.20.70">
    <property type="entry name" value="Aldolase class I"/>
    <property type="match status" value="1"/>
</dbReference>
<comment type="caution">
    <text evidence="7">The sequence shown here is derived from an EMBL/GenBank/DDBJ whole genome shotgun (WGS) entry which is preliminary data.</text>
</comment>
<name>A0AAV3V178_9ALTE</name>
<comment type="pathway">
    <text evidence="1">Carbohydrate degradation; glycolysis; D-glyceraldehyde 3-phosphate and glycerone phosphate from D-glucose: step 4/4.</text>
</comment>
<dbReference type="Pfam" id="PF00274">
    <property type="entry name" value="Glycolytic"/>
    <property type="match status" value="1"/>
</dbReference>
<dbReference type="Proteomes" id="UP000006320">
    <property type="component" value="Unassembled WGS sequence"/>
</dbReference>
<protein>
    <recommendedName>
        <fullName evidence="3">fructose-bisphosphate aldolase</fullName>
        <ecNumber evidence="3">4.1.2.13</ecNumber>
    </recommendedName>
    <alternativeName>
        <fullName evidence="6">Fructose-bisphosphate aldolase class I</fullName>
    </alternativeName>
</protein>
<organism evidence="7 8">
    <name type="scientific">Paraglaciecola chathamensis S18K6</name>
    <dbReference type="NCBI Taxonomy" id="1127672"/>
    <lineage>
        <taxon>Bacteria</taxon>
        <taxon>Pseudomonadati</taxon>
        <taxon>Pseudomonadota</taxon>
        <taxon>Gammaproteobacteria</taxon>
        <taxon>Alteromonadales</taxon>
        <taxon>Alteromonadaceae</taxon>
        <taxon>Paraglaciecola</taxon>
    </lineage>
</organism>
<dbReference type="GO" id="GO:0004332">
    <property type="term" value="F:fructose-bisphosphate aldolase activity"/>
    <property type="evidence" value="ECO:0007669"/>
    <property type="project" value="UniProtKB-EC"/>
</dbReference>
<evidence type="ECO:0000256" key="6">
    <source>
        <dbReference type="ARBA" id="ARBA00029799"/>
    </source>
</evidence>
<dbReference type="NCBIfam" id="NF003784">
    <property type="entry name" value="PRK05377.1"/>
    <property type="match status" value="1"/>
</dbReference>
<evidence type="ECO:0000256" key="5">
    <source>
        <dbReference type="ARBA" id="ARBA00023239"/>
    </source>
</evidence>
<dbReference type="AlphaFoldDB" id="A0AAV3V178"/>
<dbReference type="SUPFAM" id="SSF51569">
    <property type="entry name" value="Aldolase"/>
    <property type="match status" value="1"/>
</dbReference>
<dbReference type="EC" id="4.1.2.13" evidence="3"/>
<evidence type="ECO:0000256" key="4">
    <source>
        <dbReference type="ARBA" id="ARBA00023152"/>
    </source>
</evidence>
<dbReference type="InterPro" id="IPR013785">
    <property type="entry name" value="Aldolase_TIM"/>
</dbReference>
<sequence>MASQAQLDMLKKIKSDNGFIAALDQSGGSTPKALRLYGVEETEYTNDDEMFTQVHLMRTRIVTSPAFNGKRVLGAILFENTLDREISGKSSAHFLWQEKNVVPFLKVDKGLQDEADGVQLMKPIADLDSLLAKANAQDVFGTKMRSVVKLGNKAGIDAIVAQQFEVGKQILAAGLMPIIEPEVDINSPEKAQAEALLKAAILAQLDALDADQTVMLKLTLPEETNFYSELVEHPKVLKVVALSGGYNRQEANRRLSQNTGMIASFSRALTEGVNAKQSDDEFNATLDEAIEGIYQASVS</sequence>
<dbReference type="EMBL" id="BAEM01000033">
    <property type="protein sequence ID" value="GAC10440.1"/>
    <property type="molecule type" value="Genomic_DNA"/>
</dbReference>
<gene>
    <name evidence="7" type="primary">fda</name>
    <name evidence="7" type="ORF">GCHA_2493</name>
</gene>
<reference evidence="7 8" key="1">
    <citation type="journal article" date="2017" name="Antonie Van Leeuwenhoek">
        <title>Rhizobium rhizosphaerae sp. nov., a novel species isolated from rice rhizosphere.</title>
        <authorList>
            <person name="Zhao J.J."/>
            <person name="Zhang J."/>
            <person name="Zhang R.J."/>
            <person name="Zhang C.W."/>
            <person name="Yin H.Q."/>
            <person name="Zhang X.X."/>
        </authorList>
    </citation>
    <scope>NUCLEOTIDE SEQUENCE [LARGE SCALE GENOMIC DNA]</scope>
    <source>
        <strain evidence="7 8">S18K6</strain>
    </source>
</reference>
<evidence type="ECO:0000313" key="8">
    <source>
        <dbReference type="Proteomes" id="UP000006320"/>
    </source>
</evidence>
<accession>A0AAV3V178</accession>